<keyword evidence="12" id="KW-1185">Reference proteome</keyword>
<evidence type="ECO:0000256" key="8">
    <source>
        <dbReference type="SAM" id="Coils"/>
    </source>
</evidence>
<protein>
    <submittedName>
        <fullName evidence="11">Uncharacterized protein, isoform B</fullName>
    </submittedName>
</protein>
<reference evidence="11 12" key="1">
    <citation type="journal article" date="2007" name="Nature">
        <title>Evolution of genes and genomes on the Drosophila phylogeny.</title>
        <authorList>
            <consortium name="Drosophila 12 Genomes Consortium"/>
            <person name="Clark A.G."/>
            <person name="Eisen M.B."/>
            <person name="Smith D.R."/>
            <person name="Bergman C.M."/>
            <person name="Oliver B."/>
            <person name="Markow T.A."/>
            <person name="Kaufman T.C."/>
            <person name="Kellis M."/>
            <person name="Gelbart W."/>
            <person name="Iyer V.N."/>
            <person name="Pollard D.A."/>
            <person name="Sackton T.B."/>
            <person name="Larracuente A.M."/>
            <person name="Singh N.D."/>
            <person name="Abad J.P."/>
            <person name="Abt D.N."/>
            <person name="Adryan B."/>
            <person name="Aguade M."/>
            <person name="Akashi H."/>
            <person name="Anderson W.W."/>
            <person name="Aquadro C.F."/>
            <person name="Ardell D.H."/>
            <person name="Arguello R."/>
            <person name="Artieri C.G."/>
            <person name="Barbash D.A."/>
            <person name="Barker D."/>
            <person name="Barsanti P."/>
            <person name="Batterham P."/>
            <person name="Batzoglou S."/>
            <person name="Begun D."/>
            <person name="Bhutkar A."/>
            <person name="Blanco E."/>
            <person name="Bosak S.A."/>
            <person name="Bradley R.K."/>
            <person name="Brand A.D."/>
            <person name="Brent M.R."/>
            <person name="Brooks A.N."/>
            <person name="Brown R.H."/>
            <person name="Butlin R.K."/>
            <person name="Caggese C."/>
            <person name="Calvi B.R."/>
            <person name="Bernardo de Carvalho A."/>
            <person name="Caspi A."/>
            <person name="Castrezana S."/>
            <person name="Celniker S.E."/>
            <person name="Chang J.L."/>
            <person name="Chapple C."/>
            <person name="Chatterji S."/>
            <person name="Chinwalla A."/>
            <person name="Civetta A."/>
            <person name="Clifton S.W."/>
            <person name="Comeron J.M."/>
            <person name="Costello J.C."/>
            <person name="Coyne J.A."/>
            <person name="Daub J."/>
            <person name="David R.G."/>
            <person name="Delcher A.L."/>
            <person name="Delehaunty K."/>
            <person name="Do C.B."/>
            <person name="Ebling H."/>
            <person name="Edwards K."/>
            <person name="Eickbush T."/>
            <person name="Evans J.D."/>
            <person name="Filipski A."/>
            <person name="Findeiss S."/>
            <person name="Freyhult E."/>
            <person name="Fulton L."/>
            <person name="Fulton R."/>
            <person name="Garcia A.C."/>
            <person name="Gardiner A."/>
            <person name="Garfield D.A."/>
            <person name="Garvin B.E."/>
            <person name="Gibson G."/>
            <person name="Gilbert D."/>
            <person name="Gnerre S."/>
            <person name="Godfrey J."/>
            <person name="Good R."/>
            <person name="Gotea V."/>
            <person name="Gravely B."/>
            <person name="Greenberg A.J."/>
            <person name="Griffiths-Jones S."/>
            <person name="Gross S."/>
            <person name="Guigo R."/>
            <person name="Gustafson E.A."/>
            <person name="Haerty W."/>
            <person name="Hahn M.W."/>
            <person name="Halligan D.L."/>
            <person name="Halpern A.L."/>
            <person name="Halter G.M."/>
            <person name="Han M.V."/>
            <person name="Heger A."/>
            <person name="Hillier L."/>
            <person name="Hinrichs A.S."/>
            <person name="Holmes I."/>
            <person name="Hoskins R.A."/>
            <person name="Hubisz M.J."/>
            <person name="Hultmark D."/>
            <person name="Huntley M.A."/>
            <person name="Jaffe D.B."/>
            <person name="Jagadeeshan S."/>
            <person name="Jeck W.R."/>
            <person name="Johnson J."/>
            <person name="Jones C.D."/>
            <person name="Jordan W.C."/>
            <person name="Karpen G.H."/>
            <person name="Kataoka E."/>
            <person name="Keightley P.D."/>
            <person name="Kheradpour P."/>
            <person name="Kirkness E.F."/>
            <person name="Koerich L.B."/>
            <person name="Kristiansen K."/>
            <person name="Kudrna D."/>
            <person name="Kulathinal R.J."/>
            <person name="Kumar S."/>
            <person name="Kwok R."/>
            <person name="Lander E."/>
            <person name="Langley C.H."/>
            <person name="Lapoint R."/>
            <person name="Lazzaro B.P."/>
            <person name="Lee S.J."/>
            <person name="Levesque L."/>
            <person name="Li R."/>
            <person name="Lin C.F."/>
            <person name="Lin M.F."/>
            <person name="Lindblad-Toh K."/>
            <person name="Llopart A."/>
            <person name="Long M."/>
            <person name="Low L."/>
            <person name="Lozovsky E."/>
            <person name="Lu J."/>
            <person name="Luo M."/>
            <person name="Machado C.A."/>
            <person name="Makalowski W."/>
            <person name="Marzo M."/>
            <person name="Matsuda M."/>
            <person name="Matzkin L."/>
            <person name="McAllister B."/>
            <person name="McBride C.S."/>
            <person name="McKernan B."/>
            <person name="McKernan K."/>
            <person name="Mendez-Lago M."/>
            <person name="Minx P."/>
            <person name="Mollenhauer M.U."/>
            <person name="Montooth K."/>
            <person name="Mount S.M."/>
            <person name="Mu X."/>
            <person name="Myers E."/>
            <person name="Negre B."/>
            <person name="Newfeld S."/>
            <person name="Nielsen R."/>
            <person name="Noor M.A."/>
            <person name="O'Grady P."/>
            <person name="Pachter L."/>
            <person name="Papaceit M."/>
            <person name="Parisi M.J."/>
            <person name="Parisi M."/>
            <person name="Parts L."/>
            <person name="Pedersen J.S."/>
            <person name="Pesole G."/>
            <person name="Phillippy A.M."/>
            <person name="Ponting C.P."/>
            <person name="Pop M."/>
            <person name="Porcelli D."/>
            <person name="Powell J.R."/>
            <person name="Prohaska S."/>
            <person name="Pruitt K."/>
            <person name="Puig M."/>
            <person name="Quesneville H."/>
            <person name="Ram K.R."/>
            <person name="Rand D."/>
            <person name="Rasmussen M.D."/>
            <person name="Reed L.K."/>
            <person name="Reenan R."/>
            <person name="Reily A."/>
            <person name="Remington K.A."/>
            <person name="Rieger T.T."/>
            <person name="Ritchie M.G."/>
            <person name="Robin C."/>
            <person name="Rogers Y.H."/>
            <person name="Rohde C."/>
            <person name="Rozas J."/>
            <person name="Rubenfield M.J."/>
            <person name="Ruiz A."/>
            <person name="Russo S."/>
            <person name="Salzberg S.L."/>
            <person name="Sanchez-Gracia A."/>
            <person name="Saranga D.J."/>
            <person name="Sato H."/>
            <person name="Schaeffer S.W."/>
            <person name="Schatz M.C."/>
            <person name="Schlenke T."/>
            <person name="Schwartz R."/>
            <person name="Segarra C."/>
            <person name="Singh R.S."/>
            <person name="Sirot L."/>
            <person name="Sirota M."/>
            <person name="Sisneros N.B."/>
            <person name="Smith C.D."/>
            <person name="Smith T.F."/>
            <person name="Spieth J."/>
            <person name="Stage D.E."/>
            <person name="Stark A."/>
            <person name="Stephan W."/>
            <person name="Strausberg R.L."/>
            <person name="Strempel S."/>
            <person name="Sturgill D."/>
            <person name="Sutton G."/>
            <person name="Sutton G.G."/>
            <person name="Tao W."/>
            <person name="Teichmann S."/>
            <person name="Tobari Y.N."/>
            <person name="Tomimura Y."/>
            <person name="Tsolas J.M."/>
            <person name="Valente V.L."/>
            <person name="Venter E."/>
            <person name="Venter J.C."/>
            <person name="Vicario S."/>
            <person name="Vieira F.G."/>
            <person name="Vilella A.J."/>
            <person name="Villasante A."/>
            <person name="Walenz B."/>
            <person name="Wang J."/>
            <person name="Wasserman M."/>
            <person name="Watts T."/>
            <person name="Wilson D."/>
            <person name="Wilson R.K."/>
            <person name="Wing R.A."/>
            <person name="Wolfner M.F."/>
            <person name="Wong A."/>
            <person name="Wong G.K."/>
            <person name="Wu C.I."/>
            <person name="Wu G."/>
            <person name="Yamamoto D."/>
            <person name="Yang H.P."/>
            <person name="Yang S.P."/>
            <person name="Yorke J.A."/>
            <person name="Yoshida K."/>
            <person name="Zdobnov E."/>
            <person name="Zhang P."/>
            <person name="Zhang Y."/>
            <person name="Zimin A.V."/>
            <person name="Baldwin J."/>
            <person name="Abdouelleil A."/>
            <person name="Abdulkadir J."/>
            <person name="Abebe A."/>
            <person name="Abera B."/>
            <person name="Abreu J."/>
            <person name="Acer S.C."/>
            <person name="Aftuck L."/>
            <person name="Alexander A."/>
            <person name="An P."/>
            <person name="Anderson E."/>
            <person name="Anderson S."/>
            <person name="Arachi H."/>
            <person name="Azer M."/>
            <person name="Bachantsang P."/>
            <person name="Barry A."/>
            <person name="Bayul T."/>
            <person name="Berlin A."/>
            <person name="Bessette D."/>
            <person name="Bloom T."/>
            <person name="Blye J."/>
            <person name="Boguslavskiy L."/>
            <person name="Bonnet C."/>
            <person name="Boukhgalter B."/>
            <person name="Bourzgui I."/>
            <person name="Brown A."/>
            <person name="Cahill P."/>
            <person name="Channer S."/>
            <person name="Cheshatsang Y."/>
            <person name="Chuda L."/>
            <person name="Citroen M."/>
            <person name="Collymore A."/>
            <person name="Cooke P."/>
            <person name="Costello M."/>
            <person name="D'Aco K."/>
            <person name="Daza R."/>
            <person name="De Haan G."/>
            <person name="DeGray S."/>
            <person name="DeMaso C."/>
            <person name="Dhargay N."/>
            <person name="Dooley K."/>
            <person name="Dooley E."/>
            <person name="Doricent M."/>
            <person name="Dorje P."/>
            <person name="Dorjee K."/>
            <person name="Dupes A."/>
            <person name="Elong R."/>
            <person name="Falk J."/>
            <person name="Farina A."/>
            <person name="Faro S."/>
            <person name="Ferguson D."/>
            <person name="Fisher S."/>
            <person name="Foley C.D."/>
            <person name="Franke A."/>
            <person name="Friedrich D."/>
            <person name="Gadbois L."/>
            <person name="Gearin G."/>
            <person name="Gearin C.R."/>
            <person name="Giannoukos G."/>
            <person name="Goode T."/>
            <person name="Graham J."/>
            <person name="Grandbois E."/>
            <person name="Grewal S."/>
            <person name="Gyaltsen K."/>
            <person name="Hafez N."/>
            <person name="Hagos B."/>
            <person name="Hall J."/>
            <person name="Henson C."/>
            <person name="Hollinger A."/>
            <person name="Honan T."/>
            <person name="Huard M.D."/>
            <person name="Hughes L."/>
            <person name="Hurhula B."/>
            <person name="Husby M.E."/>
            <person name="Kamat A."/>
            <person name="Kanga B."/>
            <person name="Kashin S."/>
            <person name="Khazanovich D."/>
            <person name="Kisner P."/>
            <person name="Lance K."/>
            <person name="Lara M."/>
            <person name="Lee W."/>
            <person name="Lennon N."/>
            <person name="Letendre F."/>
            <person name="LeVine R."/>
            <person name="Lipovsky A."/>
            <person name="Liu X."/>
            <person name="Liu J."/>
            <person name="Liu S."/>
            <person name="Lokyitsang T."/>
            <person name="Lokyitsang Y."/>
            <person name="Lubonja R."/>
            <person name="Lui A."/>
            <person name="MacDonald P."/>
            <person name="Magnisalis V."/>
            <person name="Maru K."/>
            <person name="Matthews C."/>
            <person name="McCusker W."/>
            <person name="McDonough S."/>
            <person name="Mehta T."/>
            <person name="Meldrim J."/>
            <person name="Meneus L."/>
            <person name="Mihai O."/>
            <person name="Mihalev A."/>
            <person name="Mihova T."/>
            <person name="Mittelman R."/>
            <person name="Mlenga V."/>
            <person name="Montmayeur A."/>
            <person name="Mulrain L."/>
            <person name="Navidi A."/>
            <person name="Naylor J."/>
            <person name="Negash T."/>
            <person name="Nguyen T."/>
            <person name="Nguyen N."/>
            <person name="Nicol R."/>
            <person name="Norbu C."/>
            <person name="Norbu N."/>
            <person name="Novod N."/>
            <person name="O'Neill B."/>
            <person name="Osman S."/>
            <person name="Markiewicz E."/>
            <person name="Oyono O.L."/>
            <person name="Patti C."/>
            <person name="Phunkhang P."/>
            <person name="Pierre F."/>
            <person name="Priest M."/>
            <person name="Raghuraman S."/>
            <person name="Rege F."/>
            <person name="Reyes R."/>
            <person name="Rise C."/>
            <person name="Rogov P."/>
            <person name="Ross K."/>
            <person name="Ryan E."/>
            <person name="Settipalli S."/>
            <person name="Shea T."/>
            <person name="Sherpa N."/>
            <person name="Shi L."/>
            <person name="Shih D."/>
            <person name="Sparrow T."/>
            <person name="Spaulding J."/>
            <person name="Stalker J."/>
            <person name="Stange-Thomann N."/>
            <person name="Stavropoulos S."/>
            <person name="Stone C."/>
            <person name="Strader C."/>
            <person name="Tesfaye S."/>
            <person name="Thomson T."/>
            <person name="Thoulutsang Y."/>
            <person name="Thoulutsang D."/>
            <person name="Topham K."/>
            <person name="Topping I."/>
            <person name="Tsamla T."/>
            <person name="Vassiliev H."/>
            <person name="Vo A."/>
            <person name="Wangchuk T."/>
            <person name="Wangdi T."/>
            <person name="Weiand M."/>
            <person name="Wilkinson J."/>
            <person name="Wilson A."/>
            <person name="Yadav S."/>
            <person name="Young G."/>
            <person name="Yu Q."/>
            <person name="Zembek L."/>
            <person name="Zhong D."/>
            <person name="Zimmer A."/>
            <person name="Zwirko Z."/>
            <person name="Jaffe D.B."/>
            <person name="Alvarez P."/>
            <person name="Brockman W."/>
            <person name="Butler J."/>
            <person name="Chin C."/>
            <person name="Gnerre S."/>
            <person name="Grabherr M."/>
            <person name="Kleber M."/>
            <person name="Mauceli E."/>
            <person name="MacCallum I."/>
        </authorList>
    </citation>
    <scope>NUCLEOTIDE SEQUENCE [LARGE SCALE GENOMIC DNA]</scope>
    <source>
        <strain evidence="12">Tucson 14024-0371.13</strain>
    </source>
</reference>
<feature type="compositionally biased region" description="Polar residues" evidence="9">
    <location>
        <begin position="1906"/>
        <end position="1918"/>
    </location>
</feature>
<dbReference type="FunCoup" id="B3MMV5">
    <property type="interactions" value="217"/>
</dbReference>
<dbReference type="SMR" id="B3MMV5"/>
<dbReference type="PANTHER" id="PTHR47968">
    <property type="entry name" value="CENTROMERE PROTEIN E"/>
    <property type="match status" value="1"/>
</dbReference>
<evidence type="ECO:0000256" key="4">
    <source>
        <dbReference type="ARBA" id="ARBA00023054"/>
    </source>
</evidence>
<dbReference type="GeneID" id="6497939"/>
<evidence type="ECO:0000256" key="2">
    <source>
        <dbReference type="ARBA" id="ARBA00022741"/>
    </source>
</evidence>
<dbReference type="InterPro" id="IPR036961">
    <property type="entry name" value="Kinesin_motor_dom_sf"/>
</dbReference>
<dbReference type="PRINTS" id="PR00380">
    <property type="entry name" value="KINESINHEAVY"/>
</dbReference>
<feature type="coiled-coil region" evidence="8">
    <location>
        <begin position="544"/>
        <end position="789"/>
    </location>
</feature>
<evidence type="ECO:0000313" key="11">
    <source>
        <dbReference type="EMBL" id="EDV30980.2"/>
    </source>
</evidence>
<dbReference type="PROSITE" id="PS50067">
    <property type="entry name" value="KINESIN_MOTOR_2"/>
    <property type="match status" value="1"/>
</dbReference>
<dbReference type="STRING" id="7217.B3MMV5"/>
<dbReference type="OrthoDB" id="21525at2759"/>
<dbReference type="SMART" id="SM00129">
    <property type="entry name" value="KISc"/>
    <property type="match status" value="1"/>
</dbReference>
<evidence type="ECO:0000256" key="5">
    <source>
        <dbReference type="ARBA" id="ARBA00023175"/>
    </source>
</evidence>
<dbReference type="InterPro" id="IPR001752">
    <property type="entry name" value="Kinesin_motor_dom"/>
</dbReference>
<keyword evidence="6" id="KW-0963">Cytoplasm</keyword>
<dbReference type="InterPro" id="IPR027417">
    <property type="entry name" value="P-loop_NTPase"/>
</dbReference>
<dbReference type="GO" id="GO:0003777">
    <property type="term" value="F:microtubule motor activity"/>
    <property type="evidence" value="ECO:0007669"/>
    <property type="project" value="InterPro"/>
</dbReference>
<dbReference type="GO" id="GO:0005874">
    <property type="term" value="C:microtubule"/>
    <property type="evidence" value="ECO:0007669"/>
    <property type="project" value="TreeGrafter"/>
</dbReference>
<dbReference type="Gene3D" id="3.40.850.10">
    <property type="entry name" value="Kinesin motor domain"/>
    <property type="match status" value="1"/>
</dbReference>
<dbReference type="SUPFAM" id="SSF52540">
    <property type="entry name" value="P-loop containing nucleoside triphosphate hydrolases"/>
    <property type="match status" value="1"/>
</dbReference>
<dbReference type="GO" id="GO:0000278">
    <property type="term" value="P:mitotic cell cycle"/>
    <property type="evidence" value="ECO:0007669"/>
    <property type="project" value="TreeGrafter"/>
</dbReference>
<dbReference type="InterPro" id="IPR027640">
    <property type="entry name" value="Kinesin-like_fam"/>
</dbReference>
<evidence type="ECO:0000256" key="9">
    <source>
        <dbReference type="SAM" id="MobiDB-lite"/>
    </source>
</evidence>
<evidence type="ECO:0000256" key="7">
    <source>
        <dbReference type="PROSITE-ProRule" id="PRU00283"/>
    </source>
</evidence>
<dbReference type="eggNOG" id="KOG0242">
    <property type="taxonomic scope" value="Eukaryota"/>
</dbReference>
<feature type="coiled-coil region" evidence="8">
    <location>
        <begin position="2134"/>
        <end position="2161"/>
    </location>
</feature>
<dbReference type="HOGENOM" id="CLU_231123_0_0_1"/>
<feature type="region of interest" description="Disordered" evidence="9">
    <location>
        <begin position="1906"/>
        <end position="1942"/>
    </location>
</feature>
<proteinExistence type="inferred from homology"/>
<dbReference type="EMBL" id="CH902620">
    <property type="protein sequence ID" value="EDV30980.2"/>
    <property type="molecule type" value="Genomic_DNA"/>
</dbReference>
<dbReference type="KEGG" id="dan:6497939"/>
<keyword evidence="5 7" id="KW-0505">Motor protein</keyword>
<dbReference type="Proteomes" id="UP000007801">
    <property type="component" value="Unassembled WGS sequence"/>
</dbReference>
<dbReference type="InParanoid" id="B3MMV5"/>
<keyword evidence="3 7" id="KW-0067">ATP-binding</keyword>
<keyword evidence="2 7" id="KW-0547">Nucleotide-binding</keyword>
<keyword evidence="6" id="KW-0206">Cytoskeleton</keyword>
<dbReference type="GO" id="GO:0008017">
    <property type="term" value="F:microtubule binding"/>
    <property type="evidence" value="ECO:0007669"/>
    <property type="project" value="InterPro"/>
</dbReference>
<evidence type="ECO:0000256" key="3">
    <source>
        <dbReference type="ARBA" id="ARBA00022840"/>
    </source>
</evidence>
<gene>
    <name evidence="11" type="primary">Dana\GF15126</name>
    <name evidence="11" type="synonym">dana_GLEANR_15893</name>
    <name evidence="11" type="ORF">GF15126</name>
</gene>
<feature type="coiled-coil region" evidence="8">
    <location>
        <begin position="903"/>
        <end position="1784"/>
    </location>
</feature>
<evidence type="ECO:0000256" key="6">
    <source>
        <dbReference type="ARBA" id="ARBA00023212"/>
    </source>
</evidence>
<feature type="coiled-coil region" evidence="8">
    <location>
        <begin position="2018"/>
        <end position="2056"/>
    </location>
</feature>
<accession>B3MMV5</accession>
<dbReference type="InterPro" id="IPR019821">
    <property type="entry name" value="Kinesin_motor_CS"/>
</dbReference>
<dbReference type="GO" id="GO:0005524">
    <property type="term" value="F:ATP binding"/>
    <property type="evidence" value="ECO:0007669"/>
    <property type="project" value="UniProtKB-UniRule"/>
</dbReference>
<feature type="domain" description="Kinesin motor" evidence="10">
    <location>
        <begin position="8"/>
        <end position="329"/>
    </location>
</feature>
<dbReference type="PROSITE" id="PS00411">
    <property type="entry name" value="KINESIN_MOTOR_1"/>
    <property type="match status" value="1"/>
</dbReference>
<evidence type="ECO:0000256" key="1">
    <source>
        <dbReference type="ARBA" id="ARBA00004245"/>
    </source>
</evidence>
<evidence type="ECO:0000259" key="10">
    <source>
        <dbReference type="PROSITE" id="PS50067"/>
    </source>
</evidence>
<evidence type="ECO:0000313" key="12">
    <source>
        <dbReference type="Proteomes" id="UP000007801"/>
    </source>
</evidence>
<sequence>MSAKGSRSIQVAIKVRPCEPGLSRLWLVKEGRSIQLTDSHAEPCVFDYVFDEGASNQEVFDRMAKHIVHACMQGFNGTIFAYGQTSSGKTYTMMGDNKNPGVMVLAAKEIFRQISEEKDRDFLLRVGYIEIYNEKIYDLLDKKNQDLKIHELGNGMVNVNCEECIITCEDDLLRLLSMGNKERTVGETNMNERSSRSHAIFRIIIESRKSDRAEDDAVNQSVLNLVDLAGSERADQTGATGARLKEGGHINKSLLFLSNVIKNLAERESESGAEQSSNKFISFRDSKLTRILQASLGGNAFTSIICTIKPSILEESQSTLSFAMRAKKIKTKPQLNEMVSDATMMKRLEREIKDLKDRLAEEERKNESQLKVQELERCIKRDMLKIISSTSLSDKRLQKRRRTWCPGPEKNAEAQQETGAGLAESSHLPPLSKLSHLPKPTFFPTSHISGRLDKAPKTINILQSLALGANESRIDEEFLPADCIDFDAVPPAVQKAKLHSMLLPLTPVASEMKGATMERIKKEIQELQTFTNLEKHFDVEWEKAQVLQEKLDQVTAQKDQLEQDCLTKEQRCEALQTEVSALKTDNLEASDKIKGYEEQLKAMKETMARLEVENRDAVTLEFQFKSQKERSAQREKDLLSALSEKDAAIEDLKKSLDEMTLDLRNSKEDFMRSMCQPAESQVCHKCDELEETLLRSSNFEKQCQQLEADNKRLQAEMDSLKENFEVAQRQLTEFSKLESLAADCKAENESLKKQITELQASYDEIQREYDCLSNQLMESVQENDALREELKLRPLSGMESMKSSGVGMESSVYEPDLSGEFARISESVHQIEVQLNSGSSRIFRAMKLENKQDQGLHRLKLCMESAKYVEDVGSPTDSADSTVLKGLIKQHRFQIIRSSEELVEERSAEVERLLAIISQLQDEIKEKNDLLKDELMNINEMREQITTLESALLEKSVIVNKVEDYQRQIECLEKQNAEISLVCEELQEKALRDSTLCESILRADDTLPMPAQLESEEVTALKESLEELKAKVIQFQGELDNQLKQLQLKNENIEQLQAEIQELNERCLSMDVRQVELQLESDQKQQQLDRQALKLAEDRTLIDKLQESNANLLDRSIKAEKSVAELQERLSASDSLQDQGIIGAELEKELNELREQLLKTREDLKSKSEQINDLQLEYLQKLETCESENRANFRRYNLEWEESRDKYESTVATLKEQLEQTEQALAEMNDNYQTEKGIKGDLEIKLQEAELQQKQMAERNNAELERIRGILQQRSEEQAQVDVIHAMELETIRTALKEQRTKAEEDREKQVAEVEDMRSTLTEVVAERNEKYEKILELEKLKKEQDVAVDLLKKEVRELEKSQKLVEQLQTQLKAREEDNSDRVIAELQEKNQTQSIELESLMKEKEALILKLEDAVAQEASTSQCLQEVQLEVESLVKEKESQKSEMEEKIKTLKAKISDLEKSLQKAQEKDIEQKELLNRYEDLIVSFDASQEAGAVMEETVDNLKSQLEVAQEEVTRRDLDVESLRKELEFALQARESICSEKESLLKQLQELENEMTNQANKFQKEVSDLEGSVGELNLKMKSLQEQKDELEAGNEEMKVKLKNSQNLQFQLEEERKIIVQLQESCLELEKQLQAKDAEFSSKSDEFSREMEVKQQTINELGQQCEKLRAETETKSILESQIAEERKLVTQLKESHMQLEEQLRAKEADISHRSKEISQEMEQGRRSLGELTQEYQKLRLELETKTSTFEKEKEKMDLNLTKLSKENKEMVVKLRSLEETNNANIKLVNDLKTRIADNESIRESFSMELEVAKKKLLEMNQSAQVLTSETEKLRSALKTKESSFRSEKDRMDGTISSLLEDKRNLEEKVCNLNEILKKLEAELAIVHASGLKANGSNLSFDSNASTGSVASTTAPVARKSLDRNTGAPLPRKSMSSELEIRRNRRISVHDENRRHSYWNDVRESSTMTDPVDSNCSCAELNSKLETCQRELFIRESQVTALNLELKHHPLKEENAQLKKRIMVEQEKARTEQRRLKQKIHDLTIKINDLSEKCGLSATGQAISAKPSVVSTQTQTESELEKVIEETTKKYQETVRLCRFRAGIIKDLEEKLKQNENVDTSNICSLTNGQISSLKAQCESQKKEMLTLREKYEAAKKVLQLRKDEILELRAKVSGQTAK</sequence>
<dbReference type="Pfam" id="PF00225">
    <property type="entry name" value="Kinesin"/>
    <property type="match status" value="1"/>
</dbReference>
<feature type="region of interest" description="Disordered" evidence="9">
    <location>
        <begin position="398"/>
        <end position="433"/>
    </location>
</feature>
<dbReference type="GO" id="GO:0007018">
    <property type="term" value="P:microtubule-based movement"/>
    <property type="evidence" value="ECO:0007669"/>
    <property type="project" value="InterPro"/>
</dbReference>
<comment type="similarity">
    <text evidence="7">Belongs to the TRAFAC class myosin-kinesin ATPase superfamily. Kinesin family.</text>
</comment>
<keyword evidence="4 8" id="KW-0175">Coiled coil</keyword>
<feature type="coiled-coil region" evidence="8">
    <location>
        <begin position="1813"/>
        <end position="1886"/>
    </location>
</feature>
<dbReference type="FunFam" id="3.40.850.10:FF:000093">
    <property type="entry name" value="CENP-meta, isoform C"/>
    <property type="match status" value="1"/>
</dbReference>
<comment type="subcellular location">
    <subcellularLocation>
        <location evidence="1">Cytoplasm</location>
        <location evidence="1">Cytoskeleton</location>
    </subcellularLocation>
</comment>
<name>B3MMV5_DROAN</name>
<organism evidence="11 12">
    <name type="scientific">Drosophila ananassae</name>
    <name type="common">Fruit fly</name>
    <dbReference type="NCBI Taxonomy" id="7217"/>
    <lineage>
        <taxon>Eukaryota</taxon>
        <taxon>Metazoa</taxon>
        <taxon>Ecdysozoa</taxon>
        <taxon>Arthropoda</taxon>
        <taxon>Hexapoda</taxon>
        <taxon>Insecta</taxon>
        <taxon>Pterygota</taxon>
        <taxon>Neoptera</taxon>
        <taxon>Endopterygota</taxon>
        <taxon>Diptera</taxon>
        <taxon>Brachycera</taxon>
        <taxon>Muscomorpha</taxon>
        <taxon>Ephydroidea</taxon>
        <taxon>Drosophilidae</taxon>
        <taxon>Drosophila</taxon>
        <taxon>Sophophora</taxon>
    </lineage>
</organism>
<feature type="coiled-coil region" evidence="8">
    <location>
        <begin position="338"/>
        <end position="372"/>
    </location>
</feature>
<dbReference type="PANTHER" id="PTHR47968:SF75">
    <property type="entry name" value="CENTROMERE-ASSOCIATED PROTEIN E"/>
    <property type="match status" value="1"/>
</dbReference>
<feature type="binding site" evidence="7">
    <location>
        <begin position="83"/>
        <end position="90"/>
    </location>
    <ligand>
        <name>ATP</name>
        <dbReference type="ChEBI" id="CHEBI:30616"/>
    </ligand>
</feature>